<evidence type="ECO:0000259" key="8">
    <source>
        <dbReference type="PROSITE" id="PS51860"/>
    </source>
</evidence>
<feature type="coiled-coil region" evidence="5">
    <location>
        <begin position="58"/>
        <end position="85"/>
    </location>
</feature>
<feature type="region of interest" description="Disordered" evidence="6">
    <location>
        <begin position="491"/>
        <end position="527"/>
    </location>
</feature>
<dbReference type="FunFam" id="2.30.29.30:FF:000274">
    <property type="entry name" value="Rhotekin 2"/>
    <property type="match status" value="1"/>
</dbReference>
<evidence type="ECO:0000259" key="7">
    <source>
        <dbReference type="PROSITE" id="PS50003"/>
    </source>
</evidence>
<dbReference type="InterPro" id="IPR001849">
    <property type="entry name" value="PH_domain"/>
</dbReference>
<dbReference type="GO" id="GO:0007165">
    <property type="term" value="P:signal transduction"/>
    <property type="evidence" value="ECO:0007669"/>
    <property type="project" value="InterPro"/>
</dbReference>
<organism evidence="9 10">
    <name type="scientific">Rhinolophus ferrumequinum</name>
    <name type="common">Greater horseshoe bat</name>
    <dbReference type="NCBI Taxonomy" id="59479"/>
    <lineage>
        <taxon>Eukaryota</taxon>
        <taxon>Metazoa</taxon>
        <taxon>Chordata</taxon>
        <taxon>Craniata</taxon>
        <taxon>Vertebrata</taxon>
        <taxon>Euteleostomi</taxon>
        <taxon>Mammalia</taxon>
        <taxon>Eutheria</taxon>
        <taxon>Laurasiatheria</taxon>
        <taxon>Chiroptera</taxon>
        <taxon>Yinpterochiroptera</taxon>
        <taxon>Rhinolophoidea</taxon>
        <taxon>Rhinolophidae</taxon>
        <taxon>Rhinolophinae</taxon>
        <taxon>Rhinolophus</taxon>
    </lineage>
</organism>
<proteinExistence type="predicted"/>
<evidence type="ECO:0000313" key="9">
    <source>
        <dbReference type="EMBL" id="KAF6317824.1"/>
    </source>
</evidence>
<name>A0A7J7UYF8_RHIFE</name>
<dbReference type="SMART" id="SM00742">
    <property type="entry name" value="Hr1"/>
    <property type="match status" value="1"/>
</dbReference>
<dbReference type="PANTHER" id="PTHR21538:SF21">
    <property type="entry name" value="RHOTEKIN-2"/>
    <property type="match status" value="1"/>
</dbReference>
<dbReference type="PROSITE" id="PS51860">
    <property type="entry name" value="REM_1"/>
    <property type="match status" value="1"/>
</dbReference>
<sequence length="613" mass="69570">MEGQTLRGPDLCLTGLPAQQDCSIREKIDLEIRMQQGIWKLLSLSTQKDQILHAVKNLMVCNARIMAYTLELQKLEEQIANQTGRWLVAYDVNFERKERTACKGKIAISDIRIPLMWKDSDHFSNKEQSQRYAIFCLFKMGAEVFDTDMVIVDKTITDICFENVTIFNEAKPDFQIKVELYSCCTEESSITNTPKKLAKKLKTSISKATGKKINSVLQEDHETCLSFSSAIFGAKYNLLAHTTLTLENAEDSFKTHNLSINGNEESSFWLPLYGNMCCRLVAQPACMAEDAFAGFLNQQQMVEGLISWRRLYCVLRGGKLYCFYTPEEIEAKVEPALVVSINKETRIRAMDKNAKTRIHNFSVINPVAGQAITHIFAADNREDLQKWMEAFWQHFFDLSQWKHCCEELMKIEIMSPRKPPLFLTKEATSVYHDMSIDSPIKLESLTDIIQKKVEETNGQFLIGQHEEASPPPWATLFDGNHPVVIQKKVLSSANKQLPDGKRKKRRAPLPPSDKAPFSLKTQSNTDPLVTDNLEKAGSVSQTSSLNTKLSTLMHHLQKPTAAPRKLLPARKNSLTDGEHIDTKTNFEAKPVPTPRQKSIKDILDPRSWLQAQV</sequence>
<dbReference type="GO" id="GO:0008284">
    <property type="term" value="P:positive regulation of cell population proliferation"/>
    <property type="evidence" value="ECO:0007669"/>
    <property type="project" value="TreeGrafter"/>
</dbReference>
<dbReference type="GO" id="GO:0030097">
    <property type="term" value="P:hemopoiesis"/>
    <property type="evidence" value="ECO:0007669"/>
    <property type="project" value="TreeGrafter"/>
</dbReference>
<dbReference type="SMART" id="SM00233">
    <property type="entry name" value="PH"/>
    <property type="match status" value="1"/>
</dbReference>
<feature type="domain" description="PH" evidence="7">
    <location>
        <begin position="289"/>
        <end position="396"/>
    </location>
</feature>
<evidence type="ECO:0000256" key="2">
    <source>
        <dbReference type="ARBA" id="ARBA00073776"/>
    </source>
</evidence>
<dbReference type="PANTHER" id="PTHR21538">
    <property type="entry name" value="ANILLIN/RHOTEKIN RTKN"/>
    <property type="match status" value="1"/>
</dbReference>
<dbReference type="InterPro" id="IPR051364">
    <property type="entry name" value="Cytokinesis/Rho-signaling"/>
</dbReference>
<feature type="compositionally biased region" description="Basic and acidic residues" evidence="6">
    <location>
        <begin position="576"/>
        <end position="586"/>
    </location>
</feature>
<evidence type="ECO:0000313" key="10">
    <source>
        <dbReference type="Proteomes" id="UP000585614"/>
    </source>
</evidence>
<dbReference type="EMBL" id="JACAGC010000015">
    <property type="protein sequence ID" value="KAF6317824.1"/>
    <property type="molecule type" value="Genomic_DNA"/>
</dbReference>
<dbReference type="InterPro" id="IPR012966">
    <property type="entry name" value="AHD"/>
</dbReference>
<accession>A0A7J7UYF8</accession>
<dbReference type="AlphaFoldDB" id="A0A7J7UYF8"/>
<evidence type="ECO:0000256" key="4">
    <source>
        <dbReference type="PROSITE-ProRule" id="PRU01207"/>
    </source>
</evidence>
<reference evidence="9 10" key="1">
    <citation type="journal article" date="2020" name="Nature">
        <title>Six reference-quality genomes reveal evolution of bat adaptations.</title>
        <authorList>
            <person name="Jebb D."/>
            <person name="Huang Z."/>
            <person name="Pippel M."/>
            <person name="Hughes G.M."/>
            <person name="Lavrichenko K."/>
            <person name="Devanna P."/>
            <person name="Winkler S."/>
            <person name="Jermiin L.S."/>
            <person name="Skirmuntt E.C."/>
            <person name="Katzourakis A."/>
            <person name="Burkitt-Gray L."/>
            <person name="Ray D.A."/>
            <person name="Sullivan K.A.M."/>
            <person name="Roscito J.G."/>
            <person name="Kirilenko B.M."/>
            <person name="Davalos L.M."/>
            <person name="Corthals A.P."/>
            <person name="Power M.L."/>
            <person name="Jones G."/>
            <person name="Ransome R.D."/>
            <person name="Dechmann D.K.N."/>
            <person name="Locatelli A.G."/>
            <person name="Puechmaille S.J."/>
            <person name="Fedrigo O."/>
            <person name="Jarvis E.D."/>
            <person name="Hiller M."/>
            <person name="Vernes S.C."/>
            <person name="Myers E.W."/>
            <person name="Teeling E.C."/>
        </authorList>
    </citation>
    <scope>NUCLEOTIDE SEQUENCE [LARGE SCALE GENOMIC DNA]</scope>
    <source>
        <strain evidence="9">MRhiFer1</strain>
        <tissue evidence="9">Lung</tissue>
    </source>
</reference>
<dbReference type="Proteomes" id="UP000585614">
    <property type="component" value="Unassembled WGS sequence"/>
</dbReference>
<dbReference type="PROSITE" id="PS50003">
    <property type="entry name" value="PH_DOMAIN"/>
    <property type="match status" value="1"/>
</dbReference>
<protein>
    <recommendedName>
        <fullName evidence="2">Rhotekin-2</fullName>
    </recommendedName>
    <alternativeName>
        <fullName evidence="3">Pleckstrin homology domain-containing family K member 1</fullName>
    </alternativeName>
</protein>
<dbReference type="Gene3D" id="2.30.29.30">
    <property type="entry name" value="Pleckstrin-homology domain (PH domain)/Phosphotyrosine-binding domain (PTB)"/>
    <property type="match status" value="1"/>
</dbReference>
<dbReference type="InterPro" id="IPR011072">
    <property type="entry name" value="HR1_rho-bd"/>
</dbReference>
<evidence type="ECO:0000256" key="6">
    <source>
        <dbReference type="SAM" id="MobiDB-lite"/>
    </source>
</evidence>
<keyword evidence="1 4" id="KW-0175">Coiled coil</keyword>
<evidence type="ECO:0000256" key="3">
    <source>
        <dbReference type="ARBA" id="ARBA00080445"/>
    </source>
</evidence>
<dbReference type="InterPro" id="IPR011993">
    <property type="entry name" value="PH-like_dom_sf"/>
</dbReference>
<evidence type="ECO:0000256" key="5">
    <source>
        <dbReference type="SAM" id="Coils"/>
    </source>
</evidence>
<evidence type="ECO:0000256" key="1">
    <source>
        <dbReference type="ARBA" id="ARBA00023054"/>
    </source>
</evidence>
<feature type="region of interest" description="Disordered" evidence="6">
    <location>
        <begin position="558"/>
        <end position="597"/>
    </location>
</feature>
<comment type="caution">
    <text evidence="9">The sequence shown here is derived from an EMBL/GenBank/DDBJ whole genome shotgun (WGS) entry which is preliminary data.</text>
</comment>
<dbReference type="Pfam" id="PF00169">
    <property type="entry name" value="PH"/>
    <property type="match status" value="1"/>
</dbReference>
<dbReference type="SUPFAM" id="SSF50729">
    <property type="entry name" value="PH domain-like"/>
    <property type="match status" value="1"/>
</dbReference>
<feature type="domain" description="REM-1" evidence="8">
    <location>
        <begin position="5"/>
        <end position="81"/>
    </location>
</feature>
<dbReference type="CDD" id="cd13249">
    <property type="entry name" value="PH_rhotekin2"/>
    <property type="match status" value="1"/>
</dbReference>
<gene>
    <name evidence="9" type="ORF">mRhiFer1_014738</name>
</gene>
<dbReference type="Pfam" id="PF08174">
    <property type="entry name" value="Anillin"/>
    <property type="match status" value="1"/>
</dbReference>